<feature type="transmembrane region" description="Helical" evidence="10">
    <location>
        <begin position="217"/>
        <end position="235"/>
    </location>
</feature>
<evidence type="ECO:0000256" key="2">
    <source>
        <dbReference type="ARBA" id="ARBA00022448"/>
    </source>
</evidence>
<evidence type="ECO:0000259" key="11">
    <source>
        <dbReference type="Pfam" id="PF07885"/>
    </source>
</evidence>
<evidence type="ECO:0000256" key="7">
    <source>
        <dbReference type="ARBA" id="ARBA00023303"/>
    </source>
</evidence>
<dbReference type="GO" id="GO:0022841">
    <property type="term" value="F:potassium ion leak channel activity"/>
    <property type="evidence" value="ECO:0007669"/>
    <property type="project" value="TreeGrafter"/>
</dbReference>
<evidence type="ECO:0000256" key="10">
    <source>
        <dbReference type="SAM" id="Phobius"/>
    </source>
</evidence>
<dbReference type="Proteomes" id="UP000326877">
    <property type="component" value="Unassembled WGS sequence"/>
</dbReference>
<keyword evidence="5 8" id="KW-0406">Ion transport</keyword>
<dbReference type="Gene3D" id="1.10.287.70">
    <property type="match status" value="2"/>
</dbReference>
<feature type="transmembrane region" description="Helical" evidence="10">
    <location>
        <begin position="452"/>
        <end position="469"/>
    </location>
</feature>
<feature type="compositionally biased region" description="Basic and acidic residues" evidence="9">
    <location>
        <begin position="549"/>
        <end position="558"/>
    </location>
</feature>
<evidence type="ECO:0000313" key="12">
    <source>
        <dbReference type="EMBL" id="KAE8393403.1"/>
    </source>
</evidence>
<feature type="transmembrane region" description="Helical" evidence="10">
    <location>
        <begin position="423"/>
        <end position="440"/>
    </location>
</feature>
<dbReference type="PRINTS" id="PR01333">
    <property type="entry name" value="2POREKCHANEL"/>
</dbReference>
<keyword evidence="7 8" id="KW-0407">Ion channel</keyword>
<comment type="similarity">
    <text evidence="8">Belongs to the two pore domain potassium channel (TC 1.A.1.8) family.</text>
</comment>
<sequence>MEPDQDINQRPDHSIGLESSKIPTKVSVWERLQDLFNPRPPDDDEPQDWWFASTAIPLIAATTSPFANVMSIVALAMPWKSEIHADQKDPEGNPVQIMLSDPRWCIGLNATSLAFGVLGNLFLLFNFTRTVRYIIALPASIILWSLATAILIGITSSVHIYASPVPPNQTYSQAYWYAVIAAIHYFILTAILMINMFGYVLGHYPQYFALTDGQRTLILQTTALGIWLIVGAAVFQRVIGISIAEALYFCDITILTLGFGDVVPNTAVGRGLVLPYAVIGIIILGLVVGSINRIIRDLQDTIVIQKHIERRREATIERSLKGEDTQRNLQLVSNTSQIAYRPKYTRKMPIISRVTTFYRGSIGQPKTVVIKEEKDRFNAMRDIQSETVVFRRWYRLTLSLIAFGILWTCGAVVFWALEESFTYFQALYFGFCSLLTIGYGDITPTTNAAKPFFVVWSLIAIPTMTSLISEMSNTVVAVFKHGTSQVADWTVLPHAGKYKSFIRRFPPILAYLEKREQNKRVARGFSVGVDDMESTPNGESSGRAGGSRLNEKLASDRQPSDFELAQRLAFAIRRTTRDAVNGHPKRYSYDEWAEFTKMIRFTDPTPGDTVLYEDEYGILNWDWIGQSSPMLASQTEPEWVLDRLCESMIRFISTQAQKRNLDKAIGDVVDEDEPTLKKERDI</sequence>
<protein>
    <recommendedName>
        <fullName evidence="11">Potassium channel domain-containing protein</fullName>
    </recommendedName>
</protein>
<dbReference type="InterPro" id="IPR003280">
    <property type="entry name" value="2pore_dom_K_chnl"/>
</dbReference>
<evidence type="ECO:0000256" key="3">
    <source>
        <dbReference type="ARBA" id="ARBA00022692"/>
    </source>
</evidence>
<feature type="transmembrane region" description="Helical" evidence="10">
    <location>
        <begin position="273"/>
        <end position="295"/>
    </location>
</feature>
<dbReference type="GO" id="GO:0030322">
    <property type="term" value="P:stabilization of membrane potential"/>
    <property type="evidence" value="ECO:0007669"/>
    <property type="project" value="TreeGrafter"/>
</dbReference>
<evidence type="ECO:0000256" key="5">
    <source>
        <dbReference type="ARBA" id="ARBA00023065"/>
    </source>
</evidence>
<keyword evidence="2 8" id="KW-0813">Transport</keyword>
<proteinExistence type="inferred from homology"/>
<dbReference type="PANTHER" id="PTHR11003">
    <property type="entry name" value="POTASSIUM CHANNEL, SUBFAMILY K"/>
    <property type="match status" value="1"/>
</dbReference>
<dbReference type="OrthoDB" id="297496at2759"/>
<evidence type="ECO:0000256" key="4">
    <source>
        <dbReference type="ARBA" id="ARBA00022989"/>
    </source>
</evidence>
<keyword evidence="4 10" id="KW-1133">Transmembrane helix</keyword>
<dbReference type="FunFam" id="1.10.287.70:FF:000182">
    <property type="entry name" value="Outward-rectifier potassium channel TOK1"/>
    <property type="match status" value="1"/>
</dbReference>
<feature type="transmembrane region" description="Helical" evidence="10">
    <location>
        <begin position="393"/>
        <end position="417"/>
    </location>
</feature>
<evidence type="ECO:0000256" key="6">
    <source>
        <dbReference type="ARBA" id="ARBA00023136"/>
    </source>
</evidence>
<dbReference type="AlphaFoldDB" id="A0A5N7CIW6"/>
<feature type="region of interest" description="Disordered" evidence="9">
    <location>
        <begin position="527"/>
        <end position="558"/>
    </location>
</feature>
<organism evidence="12">
    <name type="scientific">Petromyces alliaceus</name>
    <name type="common">Aspergillus alliaceus</name>
    <dbReference type="NCBI Taxonomy" id="209559"/>
    <lineage>
        <taxon>Eukaryota</taxon>
        <taxon>Fungi</taxon>
        <taxon>Dikarya</taxon>
        <taxon>Ascomycota</taxon>
        <taxon>Pezizomycotina</taxon>
        <taxon>Eurotiomycetes</taxon>
        <taxon>Eurotiomycetidae</taxon>
        <taxon>Eurotiales</taxon>
        <taxon>Aspergillaceae</taxon>
        <taxon>Aspergillus</taxon>
        <taxon>Aspergillus subgen. Circumdati</taxon>
    </lineage>
</organism>
<feature type="transmembrane region" description="Helical" evidence="10">
    <location>
        <begin position="174"/>
        <end position="197"/>
    </location>
</feature>
<evidence type="ECO:0000256" key="8">
    <source>
        <dbReference type="RuleBase" id="RU003857"/>
    </source>
</evidence>
<feature type="domain" description="Potassium channel" evidence="11">
    <location>
        <begin position="224"/>
        <end position="295"/>
    </location>
</feature>
<dbReference type="EMBL" id="ML735230">
    <property type="protein sequence ID" value="KAE8393403.1"/>
    <property type="molecule type" value="Genomic_DNA"/>
</dbReference>
<feature type="transmembrane region" description="Helical" evidence="10">
    <location>
        <begin position="133"/>
        <end position="162"/>
    </location>
</feature>
<dbReference type="SUPFAM" id="SSF81324">
    <property type="entry name" value="Voltage-gated potassium channels"/>
    <property type="match status" value="2"/>
</dbReference>
<name>A0A5N7CIW6_PETAA</name>
<dbReference type="PANTHER" id="PTHR11003:SF342">
    <property type="entry name" value="OUTWARD-RECTIFIER POTASSIUM CHANNEL TOK1"/>
    <property type="match status" value="1"/>
</dbReference>
<dbReference type="GO" id="GO:0005886">
    <property type="term" value="C:plasma membrane"/>
    <property type="evidence" value="ECO:0007669"/>
    <property type="project" value="TreeGrafter"/>
</dbReference>
<keyword evidence="6 10" id="KW-0472">Membrane</keyword>
<dbReference type="InterPro" id="IPR013099">
    <property type="entry name" value="K_chnl_dom"/>
</dbReference>
<dbReference type="GO" id="GO:0015271">
    <property type="term" value="F:outward rectifier potassium channel activity"/>
    <property type="evidence" value="ECO:0007669"/>
    <property type="project" value="TreeGrafter"/>
</dbReference>
<evidence type="ECO:0000256" key="9">
    <source>
        <dbReference type="SAM" id="MobiDB-lite"/>
    </source>
</evidence>
<dbReference type="Pfam" id="PF07885">
    <property type="entry name" value="Ion_trans_2"/>
    <property type="match status" value="2"/>
</dbReference>
<comment type="subcellular location">
    <subcellularLocation>
        <location evidence="1">Membrane</location>
        <topology evidence="1">Multi-pass membrane protein</topology>
    </subcellularLocation>
</comment>
<feature type="transmembrane region" description="Helical" evidence="10">
    <location>
        <begin position="49"/>
        <end position="77"/>
    </location>
</feature>
<gene>
    <name evidence="12" type="ORF">BDV23DRAFT_149607</name>
</gene>
<feature type="transmembrane region" description="Helical" evidence="10">
    <location>
        <begin position="106"/>
        <end position="127"/>
    </location>
</feature>
<accession>A0A5N7CIW6</accession>
<keyword evidence="3 8" id="KW-0812">Transmembrane</keyword>
<feature type="domain" description="Potassium channel" evidence="11">
    <location>
        <begin position="405"/>
        <end position="475"/>
    </location>
</feature>
<evidence type="ECO:0000256" key="1">
    <source>
        <dbReference type="ARBA" id="ARBA00004141"/>
    </source>
</evidence>
<reference evidence="12" key="1">
    <citation type="submission" date="2019-04" db="EMBL/GenBank/DDBJ databases">
        <title>Friends and foes A comparative genomics studyof 23 Aspergillus species from section Flavi.</title>
        <authorList>
            <consortium name="DOE Joint Genome Institute"/>
            <person name="Kjaerbolling I."/>
            <person name="Vesth T."/>
            <person name="Frisvad J.C."/>
            <person name="Nybo J.L."/>
            <person name="Theobald S."/>
            <person name="Kildgaard S."/>
            <person name="Isbrandt T."/>
            <person name="Kuo A."/>
            <person name="Sato A."/>
            <person name="Lyhne E.K."/>
            <person name="Kogle M.E."/>
            <person name="Wiebenga A."/>
            <person name="Kun R.S."/>
            <person name="Lubbers R.J."/>
            <person name="Makela M.R."/>
            <person name="Barry K."/>
            <person name="Chovatia M."/>
            <person name="Clum A."/>
            <person name="Daum C."/>
            <person name="Haridas S."/>
            <person name="He G."/>
            <person name="LaButti K."/>
            <person name="Lipzen A."/>
            <person name="Mondo S."/>
            <person name="Riley R."/>
            <person name="Salamov A."/>
            <person name="Simmons B.A."/>
            <person name="Magnuson J.K."/>
            <person name="Henrissat B."/>
            <person name="Mortensen U.H."/>
            <person name="Larsen T.O."/>
            <person name="Devries R.P."/>
            <person name="Grigoriev I.V."/>
            <person name="Machida M."/>
            <person name="Baker S.E."/>
            <person name="Andersen M.R."/>
        </authorList>
    </citation>
    <scope>NUCLEOTIDE SEQUENCE [LARGE SCALE GENOMIC DNA]</scope>
    <source>
        <strain evidence="12">IBT 14317</strain>
    </source>
</reference>